<proteinExistence type="predicted"/>
<organism evidence="2">
    <name type="scientific">Colletotrichum graminicola (strain M1.001 / M2 / FGSC 10212)</name>
    <name type="common">Maize anthracnose fungus</name>
    <name type="synonym">Glomerella graminicola</name>
    <dbReference type="NCBI Taxonomy" id="645133"/>
    <lineage>
        <taxon>Eukaryota</taxon>
        <taxon>Fungi</taxon>
        <taxon>Dikarya</taxon>
        <taxon>Ascomycota</taxon>
        <taxon>Pezizomycotina</taxon>
        <taxon>Sordariomycetes</taxon>
        <taxon>Hypocreomycetidae</taxon>
        <taxon>Glomerellales</taxon>
        <taxon>Glomerellaceae</taxon>
        <taxon>Colletotrichum</taxon>
        <taxon>Colletotrichum graminicola species complex</taxon>
    </lineage>
</organism>
<sequence length="131" mass="14056">MLRAAQKGLQHRHVICRGVVFLSYVVSVELAKDDFGGQSLVAGSGVALELGWDDIVDIVMLDGVSSGVGTDSCGYAIKAQRRQTVTENPGEVAVGGGTYPGKQEPSRKLLVDYVPAPAGTYFGRYEKDHHY</sequence>
<dbReference type="Proteomes" id="UP000008782">
    <property type="component" value="Unassembled WGS sequence"/>
</dbReference>
<reference evidence="2" key="1">
    <citation type="journal article" date="2012" name="Nat. Genet.">
        <title>Lifestyle transitions in plant pathogenic Colletotrichum fungi deciphered by genome and transcriptome analyses.</title>
        <authorList>
            <person name="O'Connell R.J."/>
            <person name="Thon M.R."/>
            <person name="Hacquard S."/>
            <person name="Amyotte S.G."/>
            <person name="Kleemann J."/>
            <person name="Torres M.F."/>
            <person name="Damm U."/>
            <person name="Buiate E.A."/>
            <person name="Epstein L."/>
            <person name="Alkan N."/>
            <person name="Altmueller J."/>
            <person name="Alvarado-Balderrama L."/>
            <person name="Bauser C.A."/>
            <person name="Becker C."/>
            <person name="Birren B.W."/>
            <person name="Chen Z."/>
            <person name="Choi J."/>
            <person name="Crouch J.A."/>
            <person name="Duvick J.P."/>
            <person name="Farman M.A."/>
            <person name="Gan P."/>
            <person name="Heiman D."/>
            <person name="Henrissat B."/>
            <person name="Howard R.J."/>
            <person name="Kabbage M."/>
            <person name="Koch C."/>
            <person name="Kracher B."/>
            <person name="Kubo Y."/>
            <person name="Law A.D."/>
            <person name="Lebrun M.-H."/>
            <person name="Lee Y.-H."/>
            <person name="Miyara I."/>
            <person name="Moore N."/>
            <person name="Neumann U."/>
            <person name="Nordstroem K."/>
            <person name="Panaccione D.G."/>
            <person name="Panstruga R."/>
            <person name="Place M."/>
            <person name="Proctor R.H."/>
            <person name="Prusky D."/>
            <person name="Rech G."/>
            <person name="Reinhardt R."/>
            <person name="Rollins J.A."/>
            <person name="Rounsley S."/>
            <person name="Schardl C.L."/>
            <person name="Schwartz D.C."/>
            <person name="Shenoy N."/>
            <person name="Shirasu K."/>
            <person name="Sikhakolli U.R."/>
            <person name="Stueber K."/>
            <person name="Sukno S.A."/>
            <person name="Sweigard J.A."/>
            <person name="Takano Y."/>
            <person name="Takahara H."/>
            <person name="Trail F."/>
            <person name="van der Does H.C."/>
            <person name="Voll L.M."/>
            <person name="Will I."/>
            <person name="Young S."/>
            <person name="Zeng Q."/>
            <person name="Zhang J."/>
            <person name="Zhou S."/>
            <person name="Dickman M.B."/>
            <person name="Schulze-Lefert P."/>
            <person name="Ver Loren van Themaat E."/>
            <person name="Ma L.-J."/>
            <person name="Vaillancourt L.J."/>
        </authorList>
    </citation>
    <scope>NUCLEOTIDE SEQUENCE [LARGE SCALE GENOMIC DNA]</scope>
    <source>
        <strain evidence="2">M1.001 / M2 / FGSC 10212</strain>
    </source>
</reference>
<keyword evidence="2" id="KW-1185">Reference proteome</keyword>
<dbReference type="AlphaFoldDB" id="E3Q9H4"/>
<protein>
    <submittedName>
        <fullName evidence="1">Uncharacterized protein</fullName>
    </submittedName>
</protein>
<accession>E3Q9H4</accession>
<dbReference type="RefSeq" id="XP_008091373.1">
    <property type="nucleotide sequence ID" value="XM_008093182.1"/>
</dbReference>
<dbReference type="EMBL" id="GG697337">
    <property type="protein sequence ID" value="EFQ27353.1"/>
    <property type="molecule type" value="Genomic_DNA"/>
</dbReference>
<dbReference type="VEuPathDB" id="FungiDB:GLRG_01848"/>
<gene>
    <name evidence="1" type="ORF">GLRG_01848</name>
</gene>
<dbReference type="GeneID" id="24407213"/>
<name>E3Q9H4_COLGM</name>
<dbReference type="HOGENOM" id="CLU_1927440_0_0_1"/>
<evidence type="ECO:0000313" key="1">
    <source>
        <dbReference type="EMBL" id="EFQ27353.1"/>
    </source>
</evidence>
<evidence type="ECO:0000313" key="2">
    <source>
        <dbReference type="Proteomes" id="UP000008782"/>
    </source>
</evidence>